<dbReference type="FunFam" id="3.90.1480.20:FF:000013">
    <property type="entry name" value="ST6 N-acetylgalactosaminide alpha-2,6-sialyltransferase 1"/>
    <property type="match status" value="1"/>
</dbReference>
<keyword evidence="12" id="KW-0325">Glycoprotein</keyword>
<keyword evidence="9" id="KW-0333">Golgi apparatus</keyword>
<name>A0AAV7B3W1_ENGPU</name>
<evidence type="ECO:0000313" key="18">
    <source>
        <dbReference type="Proteomes" id="UP000824782"/>
    </source>
</evidence>
<evidence type="ECO:0000256" key="1">
    <source>
        <dbReference type="ARBA" id="ARBA00004323"/>
    </source>
</evidence>
<dbReference type="InterPro" id="IPR001675">
    <property type="entry name" value="Glyco_trans_29"/>
</dbReference>
<evidence type="ECO:0000256" key="8">
    <source>
        <dbReference type="ARBA" id="ARBA00022989"/>
    </source>
</evidence>
<evidence type="ECO:0000256" key="11">
    <source>
        <dbReference type="ARBA" id="ARBA00023157"/>
    </source>
</evidence>
<evidence type="ECO:0000313" key="17">
    <source>
        <dbReference type="EMBL" id="KAG8565618.1"/>
    </source>
</evidence>
<evidence type="ECO:0000256" key="12">
    <source>
        <dbReference type="ARBA" id="ARBA00023180"/>
    </source>
</evidence>
<dbReference type="InterPro" id="IPR038578">
    <property type="entry name" value="GT29-like_sf"/>
</dbReference>
<keyword evidence="10" id="KW-0472">Membrane</keyword>
<evidence type="ECO:0000256" key="5">
    <source>
        <dbReference type="ARBA" id="ARBA00022679"/>
    </source>
</evidence>
<keyword evidence="18" id="KW-1185">Reference proteome</keyword>
<keyword evidence="5" id="KW-0808">Transferase</keyword>
<evidence type="ECO:0000256" key="2">
    <source>
        <dbReference type="ARBA" id="ARBA00004922"/>
    </source>
</evidence>
<dbReference type="Pfam" id="PF00777">
    <property type="entry name" value="Glyco_transf_29"/>
    <property type="match status" value="1"/>
</dbReference>
<comment type="catalytic activity">
    <reaction evidence="13">
        <text>a beta-D-galactosyl-(1-&gt;3)-N-acetyl-alpha-D-galactosaminyl derivative + CMP-N-acetyl-beta-neuraminate = a beta-D-galactosyl-(1-&gt;3)-[N-acetyl-alpha-neuraminyl-(2-&gt;6)]-N-acetyl-alpha-D-galactosaminyl derivative + CMP + H(+)</text>
        <dbReference type="Rhea" id="RHEA:11136"/>
        <dbReference type="ChEBI" id="CHEBI:15378"/>
        <dbReference type="ChEBI" id="CHEBI:57812"/>
        <dbReference type="ChEBI" id="CHEBI:60377"/>
        <dbReference type="ChEBI" id="CHEBI:133470"/>
        <dbReference type="ChEBI" id="CHEBI:140764"/>
        <dbReference type="EC" id="2.4.3.3"/>
    </reaction>
    <physiologicalReaction direction="left-to-right" evidence="13">
        <dbReference type="Rhea" id="RHEA:11137"/>
    </physiologicalReaction>
</comment>
<keyword evidence="7" id="KW-0735">Signal-anchor</keyword>
<evidence type="ECO:0000256" key="15">
    <source>
        <dbReference type="ARBA" id="ARBA00050664"/>
    </source>
</evidence>
<comment type="caution">
    <text evidence="17">The sequence shown here is derived from an EMBL/GenBank/DDBJ whole genome shotgun (WGS) entry which is preliminary data.</text>
</comment>
<dbReference type="PANTHER" id="PTHR45941:SF1">
    <property type="entry name" value="ALPHA-N-ACETYLGALACTOSAMINIDE ALPHA-2,6-SIALYLTRANSFERASE 1"/>
    <property type="match status" value="1"/>
</dbReference>
<evidence type="ECO:0000256" key="13">
    <source>
        <dbReference type="ARBA" id="ARBA00036348"/>
    </source>
</evidence>
<dbReference type="Gene3D" id="3.90.1480.20">
    <property type="entry name" value="Glycosyl transferase family 29"/>
    <property type="match status" value="1"/>
</dbReference>
<evidence type="ECO:0000256" key="14">
    <source>
        <dbReference type="ARBA" id="ARBA00039109"/>
    </source>
</evidence>
<keyword evidence="4" id="KW-0328">Glycosyltransferase</keyword>
<gene>
    <name evidence="17" type="ORF">GDO81_012920</name>
</gene>
<accession>A0AAV7B3W1</accession>
<comment type="catalytic activity">
    <reaction evidence="15">
        <text>a 3-O-[N-acetyl-alpha-neuraminyl-(2-&gt;3)-beta-D-galactosyl-(1-&gt;3)-N-acetyl-alpha-D-galactosaminyl]-L-threonyl-[protein] + CMP-N-acetyl-beta-neuraminate = a 3-O-{alpha-Neu5Ac-(2-&gt;3)-beta-D-Gal-(1-&gt;3)-[alpha-Neu5Ac-(2-&gt;6)]-alpha-D-GalNAc}-L-threonyl-[protein] + CMP + H(+)</text>
        <dbReference type="Rhea" id="RHEA:81659"/>
        <dbReference type="Rhea" id="RHEA-COMP:14417"/>
        <dbReference type="Rhea" id="RHEA-COMP:16763"/>
        <dbReference type="ChEBI" id="CHEBI:15378"/>
        <dbReference type="ChEBI" id="CHEBI:57812"/>
        <dbReference type="ChEBI" id="CHEBI:60377"/>
        <dbReference type="ChEBI" id="CHEBI:139598"/>
        <dbReference type="ChEBI" id="CHEBI:156398"/>
    </reaction>
    <physiologicalReaction direction="left-to-right" evidence="15">
        <dbReference type="Rhea" id="RHEA:81660"/>
    </physiologicalReaction>
</comment>
<keyword evidence="11" id="KW-1015">Disulfide bond</keyword>
<reference evidence="17" key="1">
    <citation type="thesis" date="2020" institute="ProQuest LLC" country="789 East Eisenhower Parkway, Ann Arbor, MI, USA">
        <title>Comparative Genomics and Chromosome Evolution.</title>
        <authorList>
            <person name="Mudd A.B."/>
        </authorList>
    </citation>
    <scope>NUCLEOTIDE SEQUENCE</scope>
    <source>
        <strain evidence="17">237g6f4</strain>
        <tissue evidence="17">Blood</tissue>
    </source>
</reference>
<comment type="similarity">
    <text evidence="3">Belongs to the glycosyltransferase 29 family.</text>
</comment>
<dbReference type="Proteomes" id="UP000824782">
    <property type="component" value="Unassembled WGS sequence"/>
</dbReference>
<dbReference type="AlphaFoldDB" id="A0AAV7B3W1"/>
<comment type="pathway">
    <text evidence="2">Protein modification; protein glycosylation.</text>
</comment>
<evidence type="ECO:0000256" key="4">
    <source>
        <dbReference type="ARBA" id="ARBA00022676"/>
    </source>
</evidence>
<dbReference type="PANTHER" id="PTHR45941">
    <property type="entry name" value="ALPHA-N-ACETYLGALACTOSAMINIDE ALPHA-2,6-SIALYLTRANSFERASE 2-LIKE-RELATED"/>
    <property type="match status" value="1"/>
</dbReference>
<evidence type="ECO:0000256" key="16">
    <source>
        <dbReference type="ARBA" id="ARBA00052285"/>
    </source>
</evidence>
<comment type="subcellular location">
    <subcellularLocation>
        <location evidence="1">Golgi apparatus membrane</location>
        <topology evidence="1">Single-pass type II membrane protein</topology>
    </subcellularLocation>
</comment>
<dbReference type="GO" id="GO:1901137">
    <property type="term" value="P:carbohydrate derivative biosynthetic process"/>
    <property type="evidence" value="ECO:0007669"/>
    <property type="project" value="UniProtKB-ARBA"/>
</dbReference>
<dbReference type="EC" id="2.4.3.3" evidence="14"/>
<evidence type="ECO:0000256" key="7">
    <source>
        <dbReference type="ARBA" id="ARBA00022968"/>
    </source>
</evidence>
<evidence type="ECO:0000256" key="6">
    <source>
        <dbReference type="ARBA" id="ARBA00022692"/>
    </source>
</evidence>
<protein>
    <recommendedName>
        <fullName evidence="14">alpha-N-acetylgalactosaminide alpha-2,6-sialyltransferase</fullName>
        <ecNumber evidence="14">2.4.3.3</ecNumber>
    </recommendedName>
</protein>
<evidence type="ECO:0000256" key="9">
    <source>
        <dbReference type="ARBA" id="ARBA00023034"/>
    </source>
</evidence>
<keyword evidence="6" id="KW-0812">Transmembrane</keyword>
<dbReference type="EMBL" id="WNYA01000006">
    <property type="protein sequence ID" value="KAG8565618.1"/>
    <property type="molecule type" value="Genomic_DNA"/>
</dbReference>
<comment type="catalytic activity">
    <reaction evidence="16">
        <text>a 3-O-[N-acetyl-alpha-D-galactosaminyl]-L-threonyl-[protein] + CMP-N-acetyl-beta-neuraminate = a 3-O-[N-acetyl-alpha-neuraminosyl-(2-&gt;6)-N-acetyl-alpha-D-galactosaminyl]-L-threonyl-[protein] + CMP + H(+)</text>
        <dbReference type="Rhea" id="RHEA:81643"/>
        <dbReference type="Rhea" id="RHEA-COMP:11689"/>
        <dbReference type="Rhea" id="RHEA-COMP:19720"/>
        <dbReference type="ChEBI" id="CHEBI:15378"/>
        <dbReference type="ChEBI" id="CHEBI:57812"/>
        <dbReference type="ChEBI" id="CHEBI:60377"/>
        <dbReference type="ChEBI" id="CHEBI:87075"/>
        <dbReference type="ChEBI" id="CHEBI:231970"/>
    </reaction>
    <physiologicalReaction direction="left-to-right" evidence="16">
        <dbReference type="Rhea" id="RHEA:81644"/>
    </physiologicalReaction>
</comment>
<evidence type="ECO:0000256" key="10">
    <source>
        <dbReference type="ARBA" id="ARBA00023136"/>
    </source>
</evidence>
<proteinExistence type="inferred from homology"/>
<dbReference type="GO" id="GO:0000139">
    <property type="term" value="C:Golgi membrane"/>
    <property type="evidence" value="ECO:0007669"/>
    <property type="project" value="UniProtKB-SubCell"/>
</dbReference>
<dbReference type="GO" id="GO:0009312">
    <property type="term" value="P:oligosaccharide biosynthetic process"/>
    <property type="evidence" value="ECO:0007669"/>
    <property type="project" value="TreeGrafter"/>
</dbReference>
<keyword evidence="8" id="KW-1133">Transmembrane helix</keyword>
<dbReference type="GO" id="GO:0001665">
    <property type="term" value="F:alpha-N-acetylgalactosaminide alpha-2,6-sialyltransferase activity"/>
    <property type="evidence" value="ECO:0007669"/>
    <property type="project" value="UniProtKB-EC"/>
</dbReference>
<evidence type="ECO:0000256" key="3">
    <source>
        <dbReference type="ARBA" id="ARBA00006003"/>
    </source>
</evidence>
<sequence length="467" mass="54667">MKFFRLKTLFLVLAHVILIILLLLLFFNSVTERLYPKRAGNSEAYLDNEDEYQDPVNLTEDLLSYEETMNEQPGNMFWDSFPEETTNGSVIGVQELKNQTQREANRTSLEVRSTTFGQTTWKSLKAKDFTAEPQWESEEHYIQVSSSYHTTCPISIRIKAYNVPWLKQRFLYDITIFMDSHHFSDEEWKRLGHFIPPFGWMELKYSVVKEAILALPDVTNQQLLLKEKSGKTPHCVTCAVVGNGGILNASRMGQEIDAHDYVFRVNGAVIQGYEDDVGRRTSFYGFTAYTLLASLYMLNRRGFAKMPRDEETKYILFTEGQRDYEWLKALQQNKELAKGTLEMYRLRPRDDFGDNFDFKKLLVVHPDFARYLKNRYLRSNTLNGKGWRYYRPTTGALVLLTALHLCDTVSAYGFMTEDFKNYADHYYDKTKTNLVFYVNHDFLLEKDLWALLHEKNIIKLYMRAKGL</sequence>
<organism evidence="17 18">
    <name type="scientific">Engystomops pustulosus</name>
    <name type="common">Tungara frog</name>
    <name type="synonym">Physalaemus pustulosus</name>
    <dbReference type="NCBI Taxonomy" id="76066"/>
    <lineage>
        <taxon>Eukaryota</taxon>
        <taxon>Metazoa</taxon>
        <taxon>Chordata</taxon>
        <taxon>Craniata</taxon>
        <taxon>Vertebrata</taxon>
        <taxon>Euteleostomi</taxon>
        <taxon>Amphibia</taxon>
        <taxon>Batrachia</taxon>
        <taxon>Anura</taxon>
        <taxon>Neobatrachia</taxon>
        <taxon>Hyloidea</taxon>
        <taxon>Leptodactylidae</taxon>
        <taxon>Leiuperinae</taxon>
        <taxon>Engystomops</taxon>
    </lineage>
</organism>